<dbReference type="InterPro" id="IPR003137">
    <property type="entry name" value="PA_domain"/>
</dbReference>
<feature type="chain" id="PRO_5016601106" evidence="9">
    <location>
        <begin position="24"/>
        <end position="520"/>
    </location>
</feature>
<keyword evidence="13" id="KW-1185">Reference proteome</keyword>
<reference evidence="13" key="1">
    <citation type="submission" date="2018-07" db="EMBL/GenBank/DDBJ databases">
        <authorList>
            <person name="Zhao J."/>
        </authorList>
    </citation>
    <scope>NUCLEOTIDE SEQUENCE [LARGE SCALE GENOMIC DNA]</scope>
    <source>
        <strain evidence="13">GSSD-12</strain>
    </source>
</reference>
<evidence type="ECO:0000256" key="7">
    <source>
        <dbReference type="ARBA" id="ARBA00022833"/>
    </source>
</evidence>
<feature type="region of interest" description="Disordered" evidence="8">
    <location>
        <begin position="497"/>
        <end position="520"/>
    </location>
</feature>
<evidence type="ECO:0000256" key="4">
    <source>
        <dbReference type="ARBA" id="ARBA00022723"/>
    </source>
</evidence>
<dbReference type="GO" id="GO:0046872">
    <property type="term" value="F:metal ion binding"/>
    <property type="evidence" value="ECO:0007669"/>
    <property type="project" value="UniProtKB-KW"/>
</dbReference>
<sequence length="520" mass="53911">MAVAAATALAAPLLLSASSPAVAGSKAGTKAGSQHSAASRHNPAKEGAKLAKELVRDSSAKDAYKHLQKFQVIAEANGGHRAAGTPGHDKSASYVHDLLKKAGYRVSYQDFEITYIETLAEKLAVTSPAPRDIGIHAMSYTRSTPVGGITAEIAAVPVSAATGCAAGDYAAGAYTGKIALIQRGGCTFAQKQQEAGAAGAVGAIIYNNTTGTLSGTLGDPDVGVIPTGGISQADGQALAADVAGGPVSVSFDIRQLQEQRTTRNVIAETKGGRSDRTVMLGSHLDSVTEGPGINDNGSGSAGLLDVALKLARTHEKPTNKVRFAWWSAEELGLLGSEHYVAELTDKQRADLALYLNFDMIASPNYAQFVYDGDGSDSEAAEPGPEGSAQIEKAIQKYLDSKRIPHEGSEFNGRSDYGPFIEVGIPAGGTFTGAEGIKTAAQERRYGGEAGVAYDKCYHSACDDLSNISMKAFGVNIGVIANAVGTYAHDVSTVKKPAVAPKGLKSATKAQDHDHEHEPKA</sequence>
<dbReference type="InterPro" id="IPR046450">
    <property type="entry name" value="PA_dom_sf"/>
</dbReference>
<feature type="domain" description="Peptidase M28" evidence="11">
    <location>
        <begin position="264"/>
        <end position="481"/>
    </location>
</feature>
<dbReference type="AlphaFoldDB" id="A0A345HQW1"/>
<evidence type="ECO:0000313" key="12">
    <source>
        <dbReference type="EMBL" id="AXG79085.1"/>
    </source>
</evidence>
<dbReference type="GO" id="GO:0006508">
    <property type="term" value="P:proteolysis"/>
    <property type="evidence" value="ECO:0007669"/>
    <property type="project" value="UniProtKB-KW"/>
</dbReference>
<feature type="compositionally biased region" description="Basic and acidic residues" evidence="8">
    <location>
        <begin position="509"/>
        <end position="520"/>
    </location>
</feature>
<dbReference type="InterPro" id="IPR007484">
    <property type="entry name" value="Peptidase_M28"/>
</dbReference>
<evidence type="ECO:0000256" key="6">
    <source>
        <dbReference type="ARBA" id="ARBA00022801"/>
    </source>
</evidence>
<organism evidence="12 13">
    <name type="scientific">Streptomyces paludis</name>
    <dbReference type="NCBI Taxonomy" id="2282738"/>
    <lineage>
        <taxon>Bacteria</taxon>
        <taxon>Bacillati</taxon>
        <taxon>Actinomycetota</taxon>
        <taxon>Actinomycetes</taxon>
        <taxon>Kitasatosporales</taxon>
        <taxon>Streptomycetaceae</taxon>
        <taxon>Streptomyces</taxon>
    </lineage>
</organism>
<name>A0A345HQW1_9ACTN</name>
<dbReference type="InterPro" id="IPR041756">
    <property type="entry name" value="M28_SGAP-like"/>
</dbReference>
<evidence type="ECO:0000256" key="8">
    <source>
        <dbReference type="SAM" id="MobiDB-lite"/>
    </source>
</evidence>
<dbReference type="GO" id="GO:0004177">
    <property type="term" value="F:aminopeptidase activity"/>
    <property type="evidence" value="ECO:0007669"/>
    <property type="project" value="UniProtKB-KW"/>
</dbReference>
<keyword evidence="5 9" id="KW-0732">Signal</keyword>
<dbReference type="Pfam" id="PF02225">
    <property type="entry name" value="PA"/>
    <property type="match status" value="1"/>
</dbReference>
<evidence type="ECO:0000256" key="2">
    <source>
        <dbReference type="ARBA" id="ARBA00022438"/>
    </source>
</evidence>
<keyword evidence="2" id="KW-0031">Aminopeptidase</keyword>
<dbReference type="Pfam" id="PF04389">
    <property type="entry name" value="Peptidase_M28"/>
    <property type="match status" value="1"/>
</dbReference>
<keyword evidence="3" id="KW-0645">Protease</keyword>
<evidence type="ECO:0000256" key="9">
    <source>
        <dbReference type="SAM" id="SignalP"/>
    </source>
</evidence>
<dbReference type="Gene3D" id="3.50.30.30">
    <property type="match status" value="1"/>
</dbReference>
<dbReference type="EMBL" id="CP031194">
    <property type="protein sequence ID" value="AXG79085.1"/>
    <property type="molecule type" value="Genomic_DNA"/>
</dbReference>
<protein>
    <submittedName>
        <fullName evidence="12">M20/M25/M40 family metallo-hydrolase</fullName>
    </submittedName>
</protein>
<dbReference type="KEGG" id="spad:DVK44_16900"/>
<dbReference type="Proteomes" id="UP000253868">
    <property type="component" value="Chromosome"/>
</dbReference>
<dbReference type="PANTHER" id="PTHR12147:SF26">
    <property type="entry name" value="PEPTIDASE M28 DOMAIN-CONTAINING PROTEIN"/>
    <property type="match status" value="1"/>
</dbReference>
<dbReference type="PANTHER" id="PTHR12147">
    <property type="entry name" value="METALLOPEPTIDASE M28 FAMILY MEMBER"/>
    <property type="match status" value="1"/>
</dbReference>
<dbReference type="SUPFAM" id="SSF53187">
    <property type="entry name" value="Zn-dependent exopeptidases"/>
    <property type="match status" value="1"/>
</dbReference>
<gene>
    <name evidence="12" type="ORF">DVK44_16900</name>
</gene>
<dbReference type="OrthoDB" id="345880at2"/>
<evidence type="ECO:0000256" key="1">
    <source>
        <dbReference type="ARBA" id="ARBA00005957"/>
    </source>
</evidence>
<feature type="region of interest" description="Disordered" evidence="8">
    <location>
        <begin position="24"/>
        <end position="47"/>
    </location>
</feature>
<evidence type="ECO:0000256" key="5">
    <source>
        <dbReference type="ARBA" id="ARBA00022729"/>
    </source>
</evidence>
<keyword evidence="4" id="KW-0479">Metal-binding</keyword>
<dbReference type="CDD" id="cd03876">
    <property type="entry name" value="M28_SGAP_like"/>
    <property type="match status" value="1"/>
</dbReference>
<feature type="domain" description="PA" evidence="10">
    <location>
        <begin position="150"/>
        <end position="238"/>
    </location>
</feature>
<dbReference type="SUPFAM" id="SSF52025">
    <property type="entry name" value="PA domain"/>
    <property type="match status" value="1"/>
</dbReference>
<evidence type="ECO:0000259" key="10">
    <source>
        <dbReference type="Pfam" id="PF02225"/>
    </source>
</evidence>
<accession>A0A345HQW1</accession>
<evidence type="ECO:0000259" key="11">
    <source>
        <dbReference type="Pfam" id="PF04389"/>
    </source>
</evidence>
<dbReference type="InterPro" id="IPR045175">
    <property type="entry name" value="M28_fam"/>
</dbReference>
<comment type="similarity">
    <text evidence="1">Belongs to the peptidase M28 family. M28A subfamily.</text>
</comment>
<proteinExistence type="inferred from homology"/>
<keyword evidence="6 12" id="KW-0378">Hydrolase</keyword>
<evidence type="ECO:0000313" key="13">
    <source>
        <dbReference type="Proteomes" id="UP000253868"/>
    </source>
</evidence>
<feature type="signal peptide" evidence="9">
    <location>
        <begin position="1"/>
        <end position="23"/>
    </location>
</feature>
<keyword evidence="7" id="KW-0862">Zinc</keyword>
<evidence type="ECO:0000256" key="3">
    <source>
        <dbReference type="ARBA" id="ARBA00022670"/>
    </source>
</evidence>
<dbReference type="Gene3D" id="3.40.630.10">
    <property type="entry name" value="Zn peptidases"/>
    <property type="match status" value="1"/>
</dbReference>
<dbReference type="GO" id="GO:0008235">
    <property type="term" value="F:metalloexopeptidase activity"/>
    <property type="evidence" value="ECO:0007669"/>
    <property type="project" value="InterPro"/>
</dbReference>